<protein>
    <submittedName>
        <fullName evidence="1">Uncharacterized protein</fullName>
    </submittedName>
</protein>
<proteinExistence type="predicted"/>
<keyword evidence="2" id="KW-1185">Reference proteome</keyword>
<reference evidence="1" key="1">
    <citation type="submission" date="2019-10" db="EMBL/GenBank/DDBJ databases">
        <title>Draft genome sequece of Microseira wollei NIES-4236.</title>
        <authorList>
            <person name="Yamaguchi H."/>
            <person name="Suzuki S."/>
            <person name="Kawachi M."/>
        </authorList>
    </citation>
    <scope>NUCLEOTIDE SEQUENCE</scope>
    <source>
        <strain evidence="1">NIES-4236</strain>
    </source>
</reference>
<dbReference type="Proteomes" id="UP001050975">
    <property type="component" value="Unassembled WGS sequence"/>
</dbReference>
<comment type="caution">
    <text evidence="1">The sequence shown here is derived from an EMBL/GenBank/DDBJ whole genome shotgun (WGS) entry which is preliminary data.</text>
</comment>
<evidence type="ECO:0000313" key="2">
    <source>
        <dbReference type="Proteomes" id="UP001050975"/>
    </source>
</evidence>
<gene>
    <name evidence="1" type="ORF">MiSe_43480</name>
</gene>
<dbReference type="AlphaFoldDB" id="A0AAV3XGP4"/>
<evidence type="ECO:0000313" key="1">
    <source>
        <dbReference type="EMBL" id="GET39577.1"/>
    </source>
</evidence>
<accession>A0AAV3XGP4</accession>
<organism evidence="1 2">
    <name type="scientific">Microseira wollei NIES-4236</name>
    <dbReference type="NCBI Taxonomy" id="2530354"/>
    <lineage>
        <taxon>Bacteria</taxon>
        <taxon>Bacillati</taxon>
        <taxon>Cyanobacteriota</taxon>
        <taxon>Cyanophyceae</taxon>
        <taxon>Oscillatoriophycideae</taxon>
        <taxon>Aerosakkonematales</taxon>
        <taxon>Aerosakkonemataceae</taxon>
        <taxon>Microseira</taxon>
    </lineage>
</organism>
<dbReference type="EMBL" id="BLAY01000069">
    <property type="protein sequence ID" value="GET39577.1"/>
    <property type="molecule type" value="Genomic_DNA"/>
</dbReference>
<sequence>MGRNTNFRLKHRNPEPAYSDYWLETKCQKSKMPDDSKLITGDIHKDSVYRKTLKLGTTEIRNEVTLINLLR</sequence>
<name>A0AAV3XGP4_9CYAN</name>